<feature type="transmembrane region" description="Helical" evidence="7">
    <location>
        <begin position="7"/>
        <end position="26"/>
    </location>
</feature>
<feature type="transmembrane region" description="Helical" evidence="7">
    <location>
        <begin position="419"/>
        <end position="442"/>
    </location>
</feature>
<evidence type="ECO:0000313" key="10">
    <source>
        <dbReference type="Proteomes" id="UP000535838"/>
    </source>
</evidence>
<evidence type="ECO:0000256" key="4">
    <source>
        <dbReference type="ARBA" id="ARBA00022692"/>
    </source>
</evidence>
<dbReference type="RefSeq" id="WP_185119552.1">
    <property type="nucleotide sequence ID" value="NZ_JACJVQ010000006.1"/>
</dbReference>
<dbReference type="PANTHER" id="PTHR42718">
    <property type="entry name" value="MAJOR FACILITATOR SUPERFAMILY MULTIDRUG TRANSPORTER MFSC"/>
    <property type="match status" value="1"/>
</dbReference>
<name>A0A841SVX2_9BACL</name>
<keyword evidence="6 7" id="KW-0472">Membrane</keyword>
<proteinExistence type="predicted"/>
<keyword evidence="2" id="KW-0813">Transport</keyword>
<dbReference type="PANTHER" id="PTHR42718:SF46">
    <property type="entry name" value="BLR6921 PROTEIN"/>
    <property type="match status" value="1"/>
</dbReference>
<comment type="caution">
    <text evidence="9">The sequence shown here is derived from an EMBL/GenBank/DDBJ whole genome shotgun (WGS) entry which is preliminary data.</text>
</comment>
<evidence type="ECO:0000256" key="6">
    <source>
        <dbReference type="ARBA" id="ARBA00023136"/>
    </source>
</evidence>
<dbReference type="InterPro" id="IPR020846">
    <property type="entry name" value="MFS_dom"/>
</dbReference>
<feature type="transmembrane region" description="Helical" evidence="7">
    <location>
        <begin position="342"/>
        <end position="362"/>
    </location>
</feature>
<feature type="transmembrane region" description="Helical" evidence="7">
    <location>
        <begin position="72"/>
        <end position="90"/>
    </location>
</feature>
<evidence type="ECO:0000313" key="9">
    <source>
        <dbReference type="EMBL" id="MBB6634338.1"/>
    </source>
</evidence>
<dbReference type="InterPro" id="IPR011701">
    <property type="entry name" value="MFS"/>
</dbReference>
<dbReference type="SUPFAM" id="SSF103473">
    <property type="entry name" value="MFS general substrate transporter"/>
    <property type="match status" value="1"/>
</dbReference>
<feature type="transmembrane region" description="Helical" evidence="7">
    <location>
        <begin position="254"/>
        <end position="273"/>
    </location>
</feature>
<feature type="transmembrane region" description="Helical" evidence="7">
    <location>
        <begin position="158"/>
        <end position="179"/>
    </location>
</feature>
<dbReference type="GO" id="GO:0022857">
    <property type="term" value="F:transmembrane transporter activity"/>
    <property type="evidence" value="ECO:0007669"/>
    <property type="project" value="InterPro"/>
</dbReference>
<feature type="transmembrane region" description="Helical" evidence="7">
    <location>
        <begin position="130"/>
        <end position="152"/>
    </location>
</feature>
<evidence type="ECO:0000256" key="7">
    <source>
        <dbReference type="SAM" id="Phobius"/>
    </source>
</evidence>
<evidence type="ECO:0000259" key="8">
    <source>
        <dbReference type="PROSITE" id="PS50850"/>
    </source>
</evidence>
<feature type="transmembrane region" description="Helical" evidence="7">
    <location>
        <begin position="96"/>
        <end position="118"/>
    </location>
</feature>
<feature type="transmembrane region" description="Helical" evidence="7">
    <location>
        <begin position="285"/>
        <end position="306"/>
    </location>
</feature>
<dbReference type="Proteomes" id="UP000535838">
    <property type="component" value="Unassembled WGS sequence"/>
</dbReference>
<keyword evidence="3" id="KW-1003">Cell membrane</keyword>
<feature type="transmembrane region" description="Helical" evidence="7">
    <location>
        <begin position="41"/>
        <end position="60"/>
    </location>
</feature>
<feature type="transmembrane region" description="Helical" evidence="7">
    <location>
        <begin position="374"/>
        <end position="399"/>
    </location>
</feature>
<accession>A0A841SVX2</accession>
<reference evidence="9 10" key="1">
    <citation type="submission" date="2020-08" db="EMBL/GenBank/DDBJ databases">
        <title>Cohnella phylogeny.</title>
        <authorList>
            <person name="Dunlap C."/>
        </authorList>
    </citation>
    <scope>NUCLEOTIDE SEQUENCE [LARGE SCALE GENOMIC DNA]</scope>
    <source>
        <strain evidence="9 10">DSM 25241</strain>
    </source>
</reference>
<dbReference type="AlphaFoldDB" id="A0A841SVX2"/>
<feature type="transmembrane region" description="Helical" evidence="7">
    <location>
        <begin position="191"/>
        <end position="209"/>
    </location>
</feature>
<keyword evidence="10" id="KW-1185">Reference proteome</keyword>
<organism evidence="9 10">
    <name type="scientific">Cohnella thailandensis</name>
    <dbReference type="NCBI Taxonomy" id="557557"/>
    <lineage>
        <taxon>Bacteria</taxon>
        <taxon>Bacillati</taxon>
        <taxon>Bacillota</taxon>
        <taxon>Bacilli</taxon>
        <taxon>Bacillales</taxon>
        <taxon>Paenibacillaceae</taxon>
        <taxon>Cohnella</taxon>
    </lineage>
</organism>
<feature type="domain" description="Major facilitator superfamily (MFS) profile" evidence="8">
    <location>
        <begin position="6"/>
        <end position="439"/>
    </location>
</feature>
<feature type="transmembrane region" description="Helical" evidence="7">
    <location>
        <begin position="215"/>
        <end position="233"/>
    </location>
</feature>
<dbReference type="Gene3D" id="1.20.1250.20">
    <property type="entry name" value="MFS general substrate transporter like domains"/>
    <property type="match status" value="1"/>
</dbReference>
<protein>
    <submittedName>
        <fullName evidence="9">MFS transporter</fullName>
    </submittedName>
</protein>
<keyword evidence="5 7" id="KW-1133">Transmembrane helix</keyword>
<evidence type="ECO:0000256" key="5">
    <source>
        <dbReference type="ARBA" id="ARBA00022989"/>
    </source>
</evidence>
<dbReference type="EMBL" id="JACJVQ010000006">
    <property type="protein sequence ID" value="MBB6634338.1"/>
    <property type="molecule type" value="Genomic_DNA"/>
</dbReference>
<dbReference type="PROSITE" id="PS50850">
    <property type="entry name" value="MFS"/>
    <property type="match status" value="1"/>
</dbReference>
<evidence type="ECO:0000256" key="1">
    <source>
        <dbReference type="ARBA" id="ARBA00004651"/>
    </source>
</evidence>
<dbReference type="Pfam" id="PF07690">
    <property type="entry name" value="MFS_1"/>
    <property type="match status" value="1"/>
</dbReference>
<feature type="transmembrane region" description="Helical" evidence="7">
    <location>
        <begin position="318"/>
        <end position="336"/>
    </location>
</feature>
<dbReference type="Gene3D" id="1.20.1720.10">
    <property type="entry name" value="Multidrug resistance protein D"/>
    <property type="match status" value="1"/>
</dbReference>
<dbReference type="PRINTS" id="PR01036">
    <property type="entry name" value="TCRTETB"/>
</dbReference>
<keyword evidence="4 7" id="KW-0812">Transmembrane</keyword>
<evidence type="ECO:0000256" key="3">
    <source>
        <dbReference type="ARBA" id="ARBA00022475"/>
    </source>
</evidence>
<dbReference type="GO" id="GO:0005886">
    <property type="term" value="C:plasma membrane"/>
    <property type="evidence" value="ECO:0007669"/>
    <property type="project" value="UniProtKB-SubCell"/>
</dbReference>
<comment type="subcellular location">
    <subcellularLocation>
        <location evidence="1">Cell membrane</location>
        <topology evidence="1">Multi-pass membrane protein</topology>
    </subcellularLocation>
</comment>
<gene>
    <name evidence="9" type="ORF">H7B67_09465</name>
</gene>
<sequence length="460" mass="49546">MKDRIVMPIWTIGIFIVVMNTTMFNVSMPSIIQDLDITADLGSWVISSYSIGYALSTVIYSRLTDIAPLRRLLAIGLLILGLSSVVGLFARSFEVLLAARILQSAGAGSMAGMGLVMVSRYIPVERRGRSIAMISSGSAMAFGLGPIIGGLVTEYWGWNGLFGITCLVLVLLPVLLRLMPRETERTKANEPFDTAGAALTVINATSLLLSVTQLSLAWLAVSIVSIAVHVLWLRRGRGSRFVNPELFRLKGYKYLMVIGFCLLMLNLGNLFLMPLALSDLFGKSAMAVGLFIAPGAILSTLVSRFVGKWIDQYGNLRFLLLGQAVLAAAMIFFALALGKSPYIVLIGYLFISPCFTASLSSLNNESTQLLPKKLVGSGMGFLQLIQFFGGSISVALLGLLLERQKQVSLAHAFERVYGVLGLIILCSIVITVGYLIFGGGTLKSGEQARKARALASAGRN</sequence>
<dbReference type="InterPro" id="IPR036259">
    <property type="entry name" value="MFS_trans_sf"/>
</dbReference>
<evidence type="ECO:0000256" key="2">
    <source>
        <dbReference type="ARBA" id="ARBA00022448"/>
    </source>
</evidence>